<dbReference type="Proteomes" id="UP001500503">
    <property type="component" value="Unassembled WGS sequence"/>
</dbReference>
<feature type="transmembrane region" description="Helical" evidence="11">
    <location>
        <begin position="37"/>
        <end position="57"/>
    </location>
</feature>
<dbReference type="Pfam" id="PF02518">
    <property type="entry name" value="HATPase_c"/>
    <property type="match status" value="1"/>
</dbReference>
<dbReference type="CDD" id="cd16917">
    <property type="entry name" value="HATPase_UhpB-NarQ-NarX-like"/>
    <property type="match status" value="1"/>
</dbReference>
<dbReference type="EC" id="2.7.13.3" evidence="2"/>
<keyword evidence="9" id="KW-0175">Coiled coil</keyword>
<dbReference type="Pfam" id="PF07730">
    <property type="entry name" value="HisKA_3"/>
    <property type="match status" value="1"/>
</dbReference>
<dbReference type="Gene3D" id="1.20.5.1930">
    <property type="match status" value="1"/>
</dbReference>
<evidence type="ECO:0000256" key="4">
    <source>
        <dbReference type="ARBA" id="ARBA00022679"/>
    </source>
</evidence>
<evidence type="ECO:0000256" key="1">
    <source>
        <dbReference type="ARBA" id="ARBA00000085"/>
    </source>
</evidence>
<dbReference type="InterPro" id="IPR003594">
    <property type="entry name" value="HATPase_dom"/>
</dbReference>
<keyword evidence="4" id="KW-0808">Transferase</keyword>
<evidence type="ECO:0000256" key="10">
    <source>
        <dbReference type="SAM" id="MobiDB-lite"/>
    </source>
</evidence>
<feature type="domain" description="Signal transduction histidine kinase subgroup 3 dimerisation and phosphoacceptor" evidence="13">
    <location>
        <begin position="198"/>
        <end position="263"/>
    </location>
</feature>
<keyword evidence="3" id="KW-0597">Phosphoprotein</keyword>
<evidence type="ECO:0000256" key="5">
    <source>
        <dbReference type="ARBA" id="ARBA00022741"/>
    </source>
</evidence>
<protein>
    <recommendedName>
        <fullName evidence="2">histidine kinase</fullName>
        <ecNumber evidence="2">2.7.13.3</ecNumber>
    </recommendedName>
</protein>
<keyword evidence="11" id="KW-1133">Transmembrane helix</keyword>
<comment type="caution">
    <text evidence="14">The sequence shown here is derived from an EMBL/GenBank/DDBJ whole genome shotgun (WGS) entry which is preliminary data.</text>
</comment>
<dbReference type="InterPro" id="IPR011712">
    <property type="entry name" value="Sig_transdc_His_kin_sub3_dim/P"/>
</dbReference>
<evidence type="ECO:0000313" key="14">
    <source>
        <dbReference type="EMBL" id="GAA4513092.1"/>
    </source>
</evidence>
<feature type="transmembrane region" description="Helical" evidence="11">
    <location>
        <begin position="77"/>
        <end position="96"/>
    </location>
</feature>
<feature type="compositionally biased region" description="Gly residues" evidence="10">
    <location>
        <begin position="1"/>
        <end position="11"/>
    </location>
</feature>
<dbReference type="PANTHER" id="PTHR24421">
    <property type="entry name" value="NITRATE/NITRITE SENSOR PROTEIN NARX-RELATED"/>
    <property type="match status" value="1"/>
</dbReference>
<evidence type="ECO:0000259" key="12">
    <source>
        <dbReference type="Pfam" id="PF02518"/>
    </source>
</evidence>
<sequence>MTGPREGGGVPEPGRTLDGPRAGRAAVKPLRVPRVDLAVGAVVTVAMVVPAFVPYVQPWWVVVLSVLGSVPVTWRRTLLIPVGLVTGGAVTVLALAHQSLVHQLPWLMPYGPLVWTYTFAELAKPVWRAAGSVVLVAGVIFSLALPHESFDTFGYVITSYVAAYALGVGARAHRAQREAMDERARRLEEERAVAVAEERTRIARDMHDIVTHSVGLMVVQAEAGPLVVRSDPARAEATFEAIADTGREAIGQLRQILGALRGTAEREPQPGLGAAPGLLDRARRAGIEVHLQERGTRRPIPAAVDVAAYRIIQECLTNTLRHAAARSVRLCLAWSDRALTIEVADDGGGAPDVREGHGIVGMRERAGACGGTLVIDPRGFTVTATLPIG</sequence>
<feature type="coiled-coil region" evidence="9">
    <location>
        <begin position="170"/>
        <end position="197"/>
    </location>
</feature>
<comment type="catalytic activity">
    <reaction evidence="1">
        <text>ATP + protein L-histidine = ADP + protein N-phospho-L-histidine.</text>
        <dbReference type="EC" id="2.7.13.3"/>
    </reaction>
</comment>
<reference evidence="15" key="1">
    <citation type="journal article" date="2019" name="Int. J. Syst. Evol. Microbiol.">
        <title>The Global Catalogue of Microorganisms (GCM) 10K type strain sequencing project: providing services to taxonomists for standard genome sequencing and annotation.</title>
        <authorList>
            <consortium name="The Broad Institute Genomics Platform"/>
            <consortium name="The Broad Institute Genome Sequencing Center for Infectious Disease"/>
            <person name="Wu L."/>
            <person name="Ma J."/>
        </authorList>
    </citation>
    <scope>NUCLEOTIDE SEQUENCE [LARGE SCALE GENOMIC DNA]</scope>
    <source>
        <strain evidence="15">JCM 17933</strain>
    </source>
</reference>
<evidence type="ECO:0000256" key="3">
    <source>
        <dbReference type="ARBA" id="ARBA00022553"/>
    </source>
</evidence>
<gene>
    <name evidence="14" type="ORF">GCM10023191_079670</name>
</gene>
<dbReference type="PANTHER" id="PTHR24421:SF10">
    <property type="entry name" value="NITRATE_NITRITE SENSOR PROTEIN NARQ"/>
    <property type="match status" value="1"/>
</dbReference>
<evidence type="ECO:0000256" key="9">
    <source>
        <dbReference type="SAM" id="Coils"/>
    </source>
</evidence>
<feature type="transmembrane region" description="Helical" evidence="11">
    <location>
        <begin position="152"/>
        <end position="170"/>
    </location>
</feature>
<keyword evidence="15" id="KW-1185">Reference proteome</keyword>
<keyword evidence="8" id="KW-0902">Two-component regulatory system</keyword>
<dbReference type="GO" id="GO:0016301">
    <property type="term" value="F:kinase activity"/>
    <property type="evidence" value="ECO:0007669"/>
    <property type="project" value="UniProtKB-KW"/>
</dbReference>
<keyword evidence="11" id="KW-0812">Transmembrane</keyword>
<accession>A0ABP8QY54</accession>
<feature type="region of interest" description="Disordered" evidence="10">
    <location>
        <begin position="1"/>
        <end position="22"/>
    </location>
</feature>
<evidence type="ECO:0000256" key="8">
    <source>
        <dbReference type="ARBA" id="ARBA00023012"/>
    </source>
</evidence>
<feature type="domain" description="Histidine kinase/HSP90-like ATPase" evidence="12">
    <location>
        <begin position="307"/>
        <end position="388"/>
    </location>
</feature>
<keyword evidence="7" id="KW-0067">ATP-binding</keyword>
<evidence type="ECO:0000256" key="11">
    <source>
        <dbReference type="SAM" id="Phobius"/>
    </source>
</evidence>
<dbReference type="InterPro" id="IPR036890">
    <property type="entry name" value="HATPase_C_sf"/>
</dbReference>
<dbReference type="SUPFAM" id="SSF55874">
    <property type="entry name" value="ATPase domain of HSP90 chaperone/DNA topoisomerase II/histidine kinase"/>
    <property type="match status" value="1"/>
</dbReference>
<dbReference type="Gene3D" id="3.30.565.10">
    <property type="entry name" value="Histidine kinase-like ATPase, C-terminal domain"/>
    <property type="match status" value="1"/>
</dbReference>
<name>A0ABP8QY54_9ACTN</name>
<evidence type="ECO:0000256" key="2">
    <source>
        <dbReference type="ARBA" id="ARBA00012438"/>
    </source>
</evidence>
<evidence type="ECO:0000256" key="6">
    <source>
        <dbReference type="ARBA" id="ARBA00022777"/>
    </source>
</evidence>
<feature type="transmembrane region" description="Helical" evidence="11">
    <location>
        <begin position="126"/>
        <end position="146"/>
    </location>
</feature>
<organism evidence="14 15">
    <name type="scientific">Actinoallomurus oryzae</name>
    <dbReference type="NCBI Taxonomy" id="502180"/>
    <lineage>
        <taxon>Bacteria</taxon>
        <taxon>Bacillati</taxon>
        <taxon>Actinomycetota</taxon>
        <taxon>Actinomycetes</taxon>
        <taxon>Streptosporangiales</taxon>
        <taxon>Thermomonosporaceae</taxon>
        <taxon>Actinoallomurus</taxon>
    </lineage>
</organism>
<evidence type="ECO:0000313" key="15">
    <source>
        <dbReference type="Proteomes" id="UP001500503"/>
    </source>
</evidence>
<keyword evidence="11" id="KW-0472">Membrane</keyword>
<keyword evidence="5" id="KW-0547">Nucleotide-binding</keyword>
<evidence type="ECO:0000256" key="7">
    <source>
        <dbReference type="ARBA" id="ARBA00022840"/>
    </source>
</evidence>
<dbReference type="EMBL" id="BAABHF010000048">
    <property type="protein sequence ID" value="GAA4513092.1"/>
    <property type="molecule type" value="Genomic_DNA"/>
</dbReference>
<keyword evidence="6 14" id="KW-0418">Kinase</keyword>
<proteinExistence type="predicted"/>
<dbReference type="InterPro" id="IPR050482">
    <property type="entry name" value="Sensor_HK_TwoCompSys"/>
</dbReference>
<evidence type="ECO:0000259" key="13">
    <source>
        <dbReference type="Pfam" id="PF07730"/>
    </source>
</evidence>